<dbReference type="EMBL" id="HF920633">
    <property type="protein sequence ID" value="CCV01840.1"/>
    <property type="molecule type" value="Genomic_DNA"/>
</dbReference>
<dbReference type="RefSeq" id="YP_008357461.1">
    <property type="nucleotide sequence ID" value="NC_021901.1"/>
</dbReference>
<gene>
    <name evidence="1" type="primary">163L</name>
    <name evidence="1" type="ORF">IIV22_163L</name>
</gene>
<accession>S6DF99</accession>
<evidence type="ECO:0000313" key="1">
    <source>
        <dbReference type="EMBL" id="CCV01840.1"/>
    </source>
</evidence>
<reference evidence="1 2" key="1">
    <citation type="journal article" date="2013" name="J. Gen. Virol.">
        <title>Complete genome sequence of invertebrate iridescent virus 22 isolated from a blackfly larva.</title>
        <authorList>
            <person name="Piegu B."/>
            <person name="Guizard S."/>
            <person name="Spears T."/>
            <person name="Cruaud C."/>
            <person name="Couloux A."/>
            <person name="Bideshi D.K."/>
            <person name="Federici B.A."/>
            <person name="Bigot Y."/>
        </authorList>
    </citation>
    <scope>NUCLEOTIDE SEQUENCE [LARGE SCALE GENOMIC DNA]</scope>
</reference>
<protein>
    <submittedName>
        <fullName evidence="1">Uncharacterized protein</fullName>
    </submittedName>
</protein>
<keyword evidence="2" id="KW-1185">Reference proteome</keyword>
<name>S6DF99_9VIRU</name>
<dbReference type="InterPro" id="IPR045571">
    <property type="entry name" value="DUF5907"/>
</dbReference>
<organism evidence="1 2">
    <name type="scientific">Invertebrate iridescent virus 22</name>
    <dbReference type="NCBI Taxonomy" id="345198"/>
    <lineage>
        <taxon>Viruses</taxon>
        <taxon>Varidnaviria</taxon>
        <taxon>Bamfordvirae</taxon>
        <taxon>Nucleocytoviricota</taxon>
        <taxon>Megaviricetes</taxon>
        <taxon>Pimascovirales</taxon>
        <taxon>Pimascovirales incertae sedis</taxon>
        <taxon>Iridoviridae</taxon>
        <taxon>Betairidovirinae</taxon>
        <taxon>Chloriridovirus</taxon>
        <taxon>Chloriridovirus simulium1</taxon>
    </lineage>
</organism>
<dbReference type="Pfam" id="PF19264">
    <property type="entry name" value="DUF5907"/>
    <property type="match status" value="3"/>
</dbReference>
<sequence>MENINFKLYDPVAQLIATGSSGSGLPLTGGTLSGNLILTSPAKVVQCQTPSNACDVVNLVYLQSLYLPLTGGTMSGVILQPSAPSAPDELTNKAYVDSLIGGGPFLPLSGGTMSGAITQPLAPAVPSDVANKAYVDAQVASGTPDATTSVKGKVQLAGDLSGTASAPVVSPLAITNAKLANLSAVSQLKGSSSTASTATDISLGSGLSMSGTTLSVNTSSLSSTFLPLAGGTMSGAITQPLAPVAPSDVANKAYVDSQVAAVVVPDATSSVKGIVQLAGDLSGTASAPVVSPLAITNSKLANLSGNSQLKGSSSTSSTATDISLGSGLSMSGTTLNINTSSLSSTFLPLAGGTMSGAITQPLAPVAANDVANKAYVDAQIAASSTPDATTSVKGKIQLAGDLSGTASAPVVGLNKITYPKIQQVTASSLLGNSTGSLANVQEITLGSLLFSSNILNSPISFYADTNPNTTNPTDRPSSNNTVYQGTDNYLWIWNGTTYSAITPKKFISNARNLSDQTMSTDDLVEFSTMIVNQTSTQGLNISDATNGSIFTITLDAGRPSTLLKITVSISGLYTPGVIAKFFTYNLTASAYTNSPGLILNNGNATQITSTHTYSEIINILPGSIDIGVRLRNITGGATINIGNGGGVPLPYRWILFEEI</sequence>
<dbReference type="Proteomes" id="UP000154968">
    <property type="component" value="Segment"/>
</dbReference>
<evidence type="ECO:0000313" key="2">
    <source>
        <dbReference type="Proteomes" id="UP000154968"/>
    </source>
</evidence>
<dbReference type="KEGG" id="vg:16414502"/>
<dbReference type="GeneID" id="16414502"/>
<proteinExistence type="predicted"/>